<protein>
    <submittedName>
        <fullName evidence="3">Uncharacterized protein</fullName>
    </submittedName>
</protein>
<feature type="transmembrane region" description="Helical" evidence="2">
    <location>
        <begin position="6"/>
        <end position="30"/>
    </location>
</feature>
<evidence type="ECO:0000256" key="1">
    <source>
        <dbReference type="SAM" id="MobiDB-lite"/>
    </source>
</evidence>
<keyword evidence="2" id="KW-0472">Membrane</keyword>
<dbReference type="AlphaFoldDB" id="A0A7Y0LGC8"/>
<dbReference type="Proteomes" id="UP000568664">
    <property type="component" value="Unassembled WGS sequence"/>
</dbReference>
<proteinExistence type="predicted"/>
<name>A0A7Y0LGC8_9GAMM</name>
<reference evidence="3 4" key="1">
    <citation type="submission" date="2020-04" db="EMBL/GenBank/DDBJ databases">
        <title>Thalassotalea sp. M1531, isolated from the surface of marine red alga.</title>
        <authorList>
            <person name="Pang L."/>
            <person name="Lu D.-C."/>
        </authorList>
    </citation>
    <scope>NUCLEOTIDE SEQUENCE [LARGE SCALE GENOMIC DNA]</scope>
    <source>
        <strain evidence="3 4">M1531</strain>
    </source>
</reference>
<comment type="caution">
    <text evidence="3">The sequence shown here is derived from an EMBL/GenBank/DDBJ whole genome shotgun (WGS) entry which is preliminary data.</text>
</comment>
<dbReference type="EMBL" id="JABBXH010000006">
    <property type="protein sequence ID" value="NMP33136.1"/>
    <property type="molecule type" value="Genomic_DNA"/>
</dbReference>
<keyword evidence="2" id="KW-1133">Transmembrane helix</keyword>
<evidence type="ECO:0000313" key="3">
    <source>
        <dbReference type="EMBL" id="NMP33136.1"/>
    </source>
</evidence>
<sequence>MEFSTTLIWFLATHCLVSFIVSISIISCPFRFGNEKLGLLLLTWLLPFIGAIYSHHRIGFLGLASKGSNSGGGTAVDIPPSNSGGCDGGGSGGGCD</sequence>
<gene>
    <name evidence="3" type="ORF">HII17_16375</name>
</gene>
<evidence type="ECO:0000313" key="4">
    <source>
        <dbReference type="Proteomes" id="UP000568664"/>
    </source>
</evidence>
<keyword evidence="4" id="KW-1185">Reference proteome</keyword>
<feature type="region of interest" description="Disordered" evidence="1">
    <location>
        <begin position="68"/>
        <end position="96"/>
    </location>
</feature>
<dbReference type="RefSeq" id="WP_169076447.1">
    <property type="nucleotide sequence ID" value="NZ_JABBXH010000006.1"/>
</dbReference>
<accession>A0A7Y0LGC8</accession>
<feature type="transmembrane region" description="Helical" evidence="2">
    <location>
        <begin position="37"/>
        <end position="56"/>
    </location>
</feature>
<keyword evidence="2" id="KW-0812">Transmembrane</keyword>
<evidence type="ECO:0000256" key="2">
    <source>
        <dbReference type="SAM" id="Phobius"/>
    </source>
</evidence>
<feature type="compositionally biased region" description="Gly residues" evidence="1">
    <location>
        <begin position="85"/>
        <end position="96"/>
    </location>
</feature>
<organism evidence="3 4">
    <name type="scientific">Thalassotalea algicola</name>
    <dbReference type="NCBI Taxonomy" id="2716224"/>
    <lineage>
        <taxon>Bacteria</taxon>
        <taxon>Pseudomonadati</taxon>
        <taxon>Pseudomonadota</taxon>
        <taxon>Gammaproteobacteria</taxon>
        <taxon>Alteromonadales</taxon>
        <taxon>Colwelliaceae</taxon>
        <taxon>Thalassotalea</taxon>
    </lineage>
</organism>